<name>A0A370IAP9_9NOCA</name>
<sequence>MYPDSGTDIVALLMARHSRIKDLLDRLRAGDGQRAALFDELVRTFAAHEYSEHQVAHPAARELGVPDDVVDQLMAEENRLEQALSDLCARGLDDPTFEVDLGEFAGAVIVHCAQEEQQEYTTMVTAPPQRLRELGAALLEAEAAAPTRPHPVARRSGFARLFVAPVFAILDRARDGMRGRRREVI</sequence>
<evidence type="ECO:0000259" key="1">
    <source>
        <dbReference type="Pfam" id="PF01814"/>
    </source>
</evidence>
<reference evidence="2 3" key="1">
    <citation type="submission" date="2018-07" db="EMBL/GenBank/DDBJ databases">
        <title>Genomic Encyclopedia of Type Strains, Phase IV (KMG-IV): sequencing the most valuable type-strain genomes for metagenomic binning, comparative biology and taxonomic classification.</title>
        <authorList>
            <person name="Goeker M."/>
        </authorList>
    </citation>
    <scope>NUCLEOTIDE SEQUENCE [LARGE SCALE GENOMIC DNA]</scope>
    <source>
        <strain evidence="2 3">DSM 44290</strain>
    </source>
</reference>
<dbReference type="EMBL" id="QQBC01000002">
    <property type="protein sequence ID" value="RDI67783.1"/>
    <property type="molecule type" value="Genomic_DNA"/>
</dbReference>
<comment type="caution">
    <text evidence="2">The sequence shown here is derived from an EMBL/GenBank/DDBJ whole genome shotgun (WGS) entry which is preliminary data.</text>
</comment>
<keyword evidence="3" id="KW-1185">Reference proteome</keyword>
<dbReference type="STRING" id="1210086.GCA_001613105_07260"/>
<dbReference type="Pfam" id="PF01814">
    <property type="entry name" value="Hemerythrin"/>
    <property type="match status" value="1"/>
</dbReference>
<protein>
    <submittedName>
        <fullName evidence="2">Hemerythrin HHE cation binding domain-containing protein</fullName>
    </submittedName>
</protein>
<dbReference type="PANTHER" id="PTHR35585">
    <property type="entry name" value="HHE DOMAIN PROTEIN (AFU_ORTHOLOGUE AFUA_4G00730)"/>
    <property type="match status" value="1"/>
</dbReference>
<gene>
    <name evidence="2" type="ORF">DFR76_102183</name>
</gene>
<dbReference type="AlphaFoldDB" id="A0A370IAP9"/>
<organism evidence="2 3">
    <name type="scientific">Nocardia pseudobrasiliensis</name>
    <dbReference type="NCBI Taxonomy" id="45979"/>
    <lineage>
        <taxon>Bacteria</taxon>
        <taxon>Bacillati</taxon>
        <taxon>Actinomycetota</taxon>
        <taxon>Actinomycetes</taxon>
        <taxon>Mycobacteriales</taxon>
        <taxon>Nocardiaceae</taxon>
        <taxon>Nocardia</taxon>
    </lineage>
</organism>
<dbReference type="Proteomes" id="UP000254869">
    <property type="component" value="Unassembled WGS sequence"/>
</dbReference>
<dbReference type="RefSeq" id="WP_068007513.1">
    <property type="nucleotide sequence ID" value="NZ_QQBC01000002.1"/>
</dbReference>
<feature type="domain" description="Hemerythrin-like" evidence="1">
    <location>
        <begin position="9"/>
        <end position="119"/>
    </location>
</feature>
<proteinExistence type="predicted"/>
<accession>A0A370IAP9</accession>
<dbReference type="PANTHER" id="PTHR35585:SF1">
    <property type="entry name" value="HHE DOMAIN PROTEIN (AFU_ORTHOLOGUE AFUA_4G00730)"/>
    <property type="match status" value="1"/>
</dbReference>
<evidence type="ECO:0000313" key="3">
    <source>
        <dbReference type="Proteomes" id="UP000254869"/>
    </source>
</evidence>
<evidence type="ECO:0000313" key="2">
    <source>
        <dbReference type="EMBL" id="RDI67783.1"/>
    </source>
</evidence>
<dbReference type="InterPro" id="IPR012312">
    <property type="entry name" value="Hemerythrin-like"/>
</dbReference>